<comment type="similarity">
    <text evidence="2">Belongs to the bacterial ribosomal protein bL36 family.</text>
</comment>
<dbReference type="OrthoDB" id="10265903at2759"/>
<dbReference type="GO" id="GO:0006412">
    <property type="term" value="P:translation"/>
    <property type="evidence" value="ECO:0007669"/>
    <property type="project" value="InterPro"/>
</dbReference>
<sequence length="102" mass="12605">MWSILASLINLGRRHLLNTLQAPSKFFPGYASVLQTPNLCLRYYKTEDRLRLRCRDCFFERRDNRLYVECKTHARHRQAQIMREPITPWRFRRKIWKHVKWT</sequence>
<keyword evidence="10" id="KW-1185">Reference proteome</keyword>
<evidence type="ECO:0000256" key="7">
    <source>
        <dbReference type="ARBA" id="ARBA00035239"/>
    </source>
</evidence>
<evidence type="ECO:0000256" key="8">
    <source>
        <dbReference type="ARBA" id="ARBA00035411"/>
    </source>
</evidence>
<evidence type="ECO:0000256" key="6">
    <source>
        <dbReference type="ARBA" id="ARBA00023274"/>
    </source>
</evidence>
<reference evidence="11" key="1">
    <citation type="submission" date="2017-02" db="UniProtKB">
        <authorList>
            <consortium name="WormBaseParasite"/>
        </authorList>
    </citation>
    <scope>IDENTIFICATION</scope>
</reference>
<dbReference type="InterPro" id="IPR035977">
    <property type="entry name" value="Ribosomal_bL36_sp"/>
</dbReference>
<dbReference type="EMBL" id="UXSR01000474">
    <property type="protein sequence ID" value="VDD76682.1"/>
    <property type="molecule type" value="Genomic_DNA"/>
</dbReference>
<dbReference type="GO" id="GO:0003735">
    <property type="term" value="F:structural constituent of ribosome"/>
    <property type="evidence" value="ECO:0007669"/>
    <property type="project" value="InterPro"/>
</dbReference>
<accession>A0A0R3U789</accession>
<keyword evidence="5" id="KW-0496">Mitochondrion</keyword>
<dbReference type="InterPro" id="IPR052143">
    <property type="entry name" value="Mitoribosomal_bL36m"/>
</dbReference>
<reference evidence="9 10" key="2">
    <citation type="submission" date="2018-10" db="EMBL/GenBank/DDBJ databases">
        <authorList>
            <consortium name="Pathogen Informatics"/>
        </authorList>
    </citation>
    <scope>NUCLEOTIDE SEQUENCE [LARGE SCALE GENOMIC DNA]</scope>
</reference>
<organism evidence="11">
    <name type="scientific">Mesocestoides corti</name>
    <name type="common">Flatworm</name>
    <dbReference type="NCBI Taxonomy" id="53468"/>
    <lineage>
        <taxon>Eukaryota</taxon>
        <taxon>Metazoa</taxon>
        <taxon>Spiralia</taxon>
        <taxon>Lophotrochozoa</taxon>
        <taxon>Platyhelminthes</taxon>
        <taxon>Cestoda</taxon>
        <taxon>Eucestoda</taxon>
        <taxon>Cyclophyllidea</taxon>
        <taxon>Mesocestoididae</taxon>
        <taxon>Mesocestoides</taxon>
    </lineage>
</organism>
<comment type="subcellular location">
    <subcellularLocation>
        <location evidence="1">Mitochondrion</location>
    </subcellularLocation>
</comment>
<evidence type="ECO:0000256" key="3">
    <source>
        <dbReference type="ARBA" id="ARBA00022946"/>
    </source>
</evidence>
<dbReference type="Pfam" id="PF00444">
    <property type="entry name" value="Ribosomal_L36"/>
    <property type="match status" value="1"/>
</dbReference>
<evidence type="ECO:0000256" key="5">
    <source>
        <dbReference type="ARBA" id="ARBA00023128"/>
    </source>
</evidence>
<evidence type="ECO:0000256" key="2">
    <source>
        <dbReference type="ARBA" id="ARBA00007645"/>
    </source>
</evidence>
<evidence type="ECO:0000256" key="4">
    <source>
        <dbReference type="ARBA" id="ARBA00022980"/>
    </source>
</evidence>
<dbReference type="InterPro" id="IPR000473">
    <property type="entry name" value="Ribosomal_bL36"/>
</dbReference>
<evidence type="ECO:0000256" key="1">
    <source>
        <dbReference type="ARBA" id="ARBA00004173"/>
    </source>
</evidence>
<keyword evidence="3" id="KW-0809">Transit peptide</keyword>
<dbReference type="SUPFAM" id="SSF57840">
    <property type="entry name" value="Ribosomal protein L36"/>
    <property type="match status" value="1"/>
</dbReference>
<evidence type="ECO:0000313" key="9">
    <source>
        <dbReference type="EMBL" id="VDD76682.1"/>
    </source>
</evidence>
<dbReference type="GO" id="GO:0005762">
    <property type="term" value="C:mitochondrial large ribosomal subunit"/>
    <property type="evidence" value="ECO:0007669"/>
    <property type="project" value="TreeGrafter"/>
</dbReference>
<dbReference type="WBParaSite" id="MCOS_0000268401-mRNA-1">
    <property type="protein sequence ID" value="MCOS_0000268401-mRNA-1"/>
    <property type="gene ID" value="MCOS_0000268401"/>
</dbReference>
<dbReference type="AlphaFoldDB" id="A0A0R3U789"/>
<proteinExistence type="inferred from homology"/>
<dbReference type="PANTHER" id="PTHR46909">
    <property type="entry name" value="39S RIBOSOMAL PROTEIN L36, MITOCHONDRIAL"/>
    <property type="match status" value="1"/>
</dbReference>
<dbReference type="Proteomes" id="UP000267029">
    <property type="component" value="Unassembled WGS sequence"/>
</dbReference>
<protein>
    <recommendedName>
        <fullName evidence="7">Large ribosomal subunit protein bL36m</fullName>
    </recommendedName>
    <alternativeName>
        <fullName evidence="8">39S ribosomal protein L36, mitochondrial</fullName>
    </alternativeName>
</protein>
<keyword evidence="6" id="KW-0687">Ribonucleoprotein</keyword>
<dbReference type="PANTHER" id="PTHR46909:SF1">
    <property type="entry name" value="LARGE RIBOSOMAL SUBUNIT PROTEIN BL36M"/>
    <property type="match status" value="1"/>
</dbReference>
<name>A0A0R3U789_MESCO</name>
<evidence type="ECO:0000313" key="10">
    <source>
        <dbReference type="Proteomes" id="UP000267029"/>
    </source>
</evidence>
<keyword evidence="4" id="KW-0689">Ribosomal protein</keyword>
<evidence type="ECO:0000313" key="11">
    <source>
        <dbReference type="WBParaSite" id="MCOS_0000268401-mRNA-1"/>
    </source>
</evidence>
<gene>
    <name evidence="9" type="ORF">MCOS_LOCUS2685</name>
</gene>